<dbReference type="VEuPathDB" id="MicrosporidiaDB:CWI38_0076p0020"/>
<dbReference type="Proteomes" id="UP000292282">
    <property type="component" value="Unassembled WGS sequence"/>
</dbReference>
<gene>
    <name evidence="2" type="ORF">CWI38_0076p0020</name>
</gene>
<organism evidence="2 3">
    <name type="scientific">Hamiltosporidium tvaerminnensis</name>
    <dbReference type="NCBI Taxonomy" id="1176355"/>
    <lineage>
        <taxon>Eukaryota</taxon>
        <taxon>Fungi</taxon>
        <taxon>Fungi incertae sedis</taxon>
        <taxon>Microsporidia</taxon>
        <taxon>Dubosqiidae</taxon>
        <taxon>Hamiltosporidium</taxon>
    </lineage>
</organism>
<dbReference type="PANTHER" id="PTHR48475:SF1">
    <property type="entry name" value="RNASE H TYPE-1 DOMAIN-CONTAINING PROTEIN"/>
    <property type="match status" value="1"/>
</dbReference>
<dbReference type="AlphaFoldDB" id="A0A4Q9M165"/>
<proteinExistence type="predicted"/>
<name>A0A4Q9M165_9MICR</name>
<dbReference type="GO" id="GO:0015074">
    <property type="term" value="P:DNA integration"/>
    <property type="evidence" value="ECO:0007669"/>
    <property type="project" value="InterPro"/>
</dbReference>
<dbReference type="OrthoDB" id="2194511at2759"/>
<dbReference type="InterPro" id="IPR036397">
    <property type="entry name" value="RNaseH_sf"/>
</dbReference>
<dbReference type="GO" id="GO:0005634">
    <property type="term" value="C:nucleus"/>
    <property type="evidence" value="ECO:0007669"/>
    <property type="project" value="UniProtKB-ARBA"/>
</dbReference>
<comment type="caution">
    <text evidence="2">The sequence shown here is derived from an EMBL/GenBank/DDBJ whole genome shotgun (WGS) entry which is preliminary data.</text>
</comment>
<dbReference type="GO" id="GO:0003676">
    <property type="term" value="F:nucleic acid binding"/>
    <property type="evidence" value="ECO:0007669"/>
    <property type="project" value="InterPro"/>
</dbReference>
<reference evidence="2 3" key="1">
    <citation type="submission" date="2017-12" db="EMBL/GenBank/DDBJ databases">
        <authorList>
            <person name="Pombert J.-F."/>
            <person name="Haag K.L."/>
            <person name="Ebert D."/>
        </authorList>
    </citation>
    <scope>NUCLEOTIDE SEQUENCE [LARGE SCALE GENOMIC DNA]</scope>
    <source>
        <strain evidence="2">IL-G-3</strain>
    </source>
</reference>
<dbReference type="Gene3D" id="3.30.420.10">
    <property type="entry name" value="Ribonuclease H-like superfamily/Ribonuclease H"/>
    <property type="match status" value="1"/>
</dbReference>
<evidence type="ECO:0000313" key="3">
    <source>
        <dbReference type="Proteomes" id="UP000292282"/>
    </source>
</evidence>
<keyword evidence="3" id="KW-1185">Reference proteome</keyword>
<protein>
    <recommendedName>
        <fullName evidence="1">Integrase catalytic domain-containing protein</fullName>
    </recommendedName>
</protein>
<feature type="domain" description="Integrase catalytic" evidence="1">
    <location>
        <begin position="155"/>
        <end position="240"/>
    </location>
</feature>
<dbReference type="PANTHER" id="PTHR48475">
    <property type="entry name" value="RIBONUCLEASE H"/>
    <property type="match status" value="1"/>
</dbReference>
<accession>A0A4Q9M165</accession>
<evidence type="ECO:0000259" key="1">
    <source>
        <dbReference type="PROSITE" id="PS50994"/>
    </source>
</evidence>
<dbReference type="PROSITE" id="PS50994">
    <property type="entry name" value="INTEGRASE"/>
    <property type="match status" value="1"/>
</dbReference>
<dbReference type="EMBL" id="PITK01000076">
    <property type="protein sequence ID" value="TBU20399.1"/>
    <property type="molecule type" value="Genomic_DNA"/>
</dbReference>
<dbReference type="InterPro" id="IPR012337">
    <property type="entry name" value="RNaseH-like_sf"/>
</dbReference>
<dbReference type="InterPro" id="IPR001584">
    <property type="entry name" value="Integrase_cat-core"/>
</dbReference>
<evidence type="ECO:0000313" key="2">
    <source>
        <dbReference type="EMBL" id="TBU20399.1"/>
    </source>
</evidence>
<dbReference type="SUPFAM" id="SSF53098">
    <property type="entry name" value="Ribonuclease H-like"/>
    <property type="match status" value="1"/>
</dbReference>
<sequence length="343" mass="39658">MPKIVSCKNRQEKKILTAYLKTCQYPAVYSKEEKRLLRQKVEYFTLFRDEICFKSRDHLIRAFFGFETALIQQITQIEHSVAHICVNKRIALIIKKYYGILKAYIKEYVKDCEACSRLNSLKTIQPIYINHIIKKYDLFMMDCVDFRDTAIKMINFKNALLEAFLTDLNVKIILVRPRNLKAQGQVEPVNQTLNRWLANKLHETGGKGWIEHLNNVVCAYNRTIHKATNKSPFMLFFEQPGLNNLLSRSIIVENEAGKIVPAIDIDPDIVSAEENAATQWILEIASDLHEEVTETVITTTTIIAYDHESDGKIGSDVAKPFKNYREKIIRSNNLNRLNMDLSI</sequence>